<feature type="domain" description="DUF5655" evidence="1">
    <location>
        <begin position="4"/>
        <end position="108"/>
    </location>
</feature>
<sequence length="113" mass="13075">MTLEEYFATGPERERPIFEAVNEFIESLGPVVVEPLSVGIYFKRAGAFAYLLPMQRWETLGFSLTHIVRHRLMTRKPQPHGHRYYTVFNLAGPEDFDDAIKGWLTEAYLEAPE</sequence>
<name>A0A848KCG5_9NOCA</name>
<dbReference type="RefSeq" id="WP_169585993.1">
    <property type="nucleotide sequence ID" value="NZ_VCQU01000003.1"/>
</dbReference>
<reference evidence="2 3" key="1">
    <citation type="submission" date="2019-05" db="EMBL/GenBank/DDBJ databases">
        <authorList>
            <person name="Lee S.D."/>
        </authorList>
    </citation>
    <scope>NUCLEOTIDE SEQUENCE [LARGE SCALE GENOMIC DNA]</scope>
    <source>
        <strain evidence="2 3">YC2-7</strain>
    </source>
</reference>
<dbReference type="InterPro" id="IPR043714">
    <property type="entry name" value="DUF5655"/>
</dbReference>
<organism evidence="2 3">
    <name type="scientific">Antrihabitans stalactiti</name>
    <dbReference type="NCBI Taxonomy" id="2584121"/>
    <lineage>
        <taxon>Bacteria</taxon>
        <taxon>Bacillati</taxon>
        <taxon>Actinomycetota</taxon>
        <taxon>Actinomycetes</taxon>
        <taxon>Mycobacteriales</taxon>
        <taxon>Nocardiaceae</taxon>
        <taxon>Antrihabitans</taxon>
    </lineage>
</organism>
<evidence type="ECO:0000313" key="3">
    <source>
        <dbReference type="Proteomes" id="UP000535543"/>
    </source>
</evidence>
<dbReference type="AlphaFoldDB" id="A0A848KCG5"/>
<keyword evidence="3" id="KW-1185">Reference proteome</keyword>
<comment type="caution">
    <text evidence="2">The sequence shown here is derived from an EMBL/GenBank/DDBJ whole genome shotgun (WGS) entry which is preliminary data.</text>
</comment>
<evidence type="ECO:0000259" key="1">
    <source>
        <dbReference type="Pfam" id="PF18899"/>
    </source>
</evidence>
<gene>
    <name evidence="2" type="ORF">FGL95_09365</name>
</gene>
<evidence type="ECO:0000313" key="2">
    <source>
        <dbReference type="EMBL" id="NMN95238.1"/>
    </source>
</evidence>
<accession>A0A848KCG5</accession>
<proteinExistence type="predicted"/>
<protein>
    <recommendedName>
        <fullName evidence="1">DUF5655 domain-containing protein</fullName>
    </recommendedName>
</protein>
<dbReference type="Pfam" id="PF18899">
    <property type="entry name" value="DUF5655"/>
    <property type="match status" value="1"/>
</dbReference>
<reference evidence="2 3" key="2">
    <citation type="submission" date="2020-06" db="EMBL/GenBank/DDBJ databases">
        <title>Antribacter stalactiti gen. nov., sp. nov., a new member of the family Nacardiaceae isolated from a cave.</title>
        <authorList>
            <person name="Kim I.S."/>
        </authorList>
    </citation>
    <scope>NUCLEOTIDE SEQUENCE [LARGE SCALE GENOMIC DNA]</scope>
    <source>
        <strain evidence="2 3">YC2-7</strain>
    </source>
</reference>
<dbReference type="EMBL" id="VCQU01000003">
    <property type="protein sequence ID" value="NMN95238.1"/>
    <property type="molecule type" value="Genomic_DNA"/>
</dbReference>
<dbReference type="Proteomes" id="UP000535543">
    <property type="component" value="Unassembled WGS sequence"/>
</dbReference>